<reference evidence="3" key="1">
    <citation type="submission" date="2016-04" db="UniProtKB">
        <authorList>
            <consortium name="WormBaseParasite"/>
        </authorList>
    </citation>
    <scope>IDENTIFICATION</scope>
</reference>
<dbReference type="WBParaSite" id="NBR_0001070901-mRNA-1">
    <property type="protein sequence ID" value="NBR_0001070901-mRNA-1"/>
    <property type="gene ID" value="NBR_0001070901"/>
</dbReference>
<dbReference type="EMBL" id="UYSL01020369">
    <property type="protein sequence ID" value="VDL74299.1"/>
    <property type="molecule type" value="Genomic_DNA"/>
</dbReference>
<sequence>MRTPEPHLQSAPPTELPIPTSLHYGPKKILPIREMTFTEKKNIEDMVSMATHRNMEDVLKPVHSIRAVSFLSHLANFWGRIIKEDITVGTTSTRMVVFIEGLPRLITLGQSQNDTVVSATVGAYSGVVAALCYMLVVPFEMWTVVAKATSDEWTDTILYACRKRFSHLLSLSRSDEFLKLTEFRDDFDNSSVTEYSPLWRRFIHKMRSAGIEYWRKNRDIQIPAGVAGPDLSSYPGAYFRFSEIDAPVDWAVMNVTQVCSLGPDDILSGELPAPARYAEQEYEAQRCPVTAAENWYETIAVLPEDPLVQITARDCETRGDKTGTRFQSALNHRLIDEVSRRFTWKVVLTHQVQWESNSQFTNWFHLVDVNFENIARFYFHGHGKHISFRRAVEIAESFIVSNFCRMGIVPLEMYDLIRNFGELFMANPSAPVPILFPKAYEFARCTRDFCLRFWSEHQLVTVPKSIKIPKAELTSQFFMFEQVEGAELWDEFFSSAKDVGQYDKQKLLPVTAKLPPWEKCSDRKRKPSTPLMFDEACEEFRSNDLQEAKAKSIRQFVESLAGNIASKILIHEQKCNGEYHFEIRFSGEVGEFLHGKATATKEK</sequence>
<dbReference type="STRING" id="27835.A0A158QZU2"/>
<proteinExistence type="predicted"/>
<dbReference type="Proteomes" id="UP000271162">
    <property type="component" value="Unassembled WGS sequence"/>
</dbReference>
<organism evidence="3">
    <name type="scientific">Nippostrongylus brasiliensis</name>
    <name type="common">Rat hookworm</name>
    <dbReference type="NCBI Taxonomy" id="27835"/>
    <lineage>
        <taxon>Eukaryota</taxon>
        <taxon>Metazoa</taxon>
        <taxon>Ecdysozoa</taxon>
        <taxon>Nematoda</taxon>
        <taxon>Chromadorea</taxon>
        <taxon>Rhabditida</taxon>
        <taxon>Rhabditina</taxon>
        <taxon>Rhabditomorpha</taxon>
        <taxon>Strongyloidea</taxon>
        <taxon>Heligmosomidae</taxon>
        <taxon>Nippostrongylus</taxon>
    </lineage>
</organism>
<keyword evidence="2" id="KW-1185">Reference proteome</keyword>
<evidence type="ECO:0000313" key="3">
    <source>
        <dbReference type="WBParaSite" id="NBR_0001070901-mRNA-1"/>
    </source>
</evidence>
<accession>A0A158QZU2</accession>
<reference evidence="1 2" key="2">
    <citation type="submission" date="2018-11" db="EMBL/GenBank/DDBJ databases">
        <authorList>
            <consortium name="Pathogen Informatics"/>
        </authorList>
    </citation>
    <scope>NUCLEOTIDE SEQUENCE [LARGE SCALE GENOMIC DNA]</scope>
</reference>
<gene>
    <name evidence="1" type="ORF">NBR_LOCUS10710</name>
</gene>
<evidence type="ECO:0000313" key="2">
    <source>
        <dbReference type="Proteomes" id="UP000271162"/>
    </source>
</evidence>
<protein>
    <submittedName>
        <fullName evidence="3">Integrase catalytic domain-containing protein</fullName>
    </submittedName>
</protein>
<dbReference type="AlphaFoldDB" id="A0A158QZU2"/>
<evidence type="ECO:0000313" key="1">
    <source>
        <dbReference type="EMBL" id="VDL74299.1"/>
    </source>
</evidence>
<name>A0A158QZU2_NIPBR</name>